<reference evidence="2 3" key="1">
    <citation type="submission" date="2013-03" db="EMBL/GenBank/DDBJ databases">
        <title>Assembly of a new bacterial strain Brevibacillus borstelensis AK1.</title>
        <authorList>
            <person name="Rajan I."/>
            <person name="PoliReddy D."/>
            <person name="Sugumar T."/>
            <person name="Rathinam K."/>
            <person name="Alqarawi S."/>
            <person name="Khalil A.B."/>
            <person name="Sivakumar N."/>
        </authorList>
    </citation>
    <scope>NUCLEOTIDE SEQUENCE [LARGE SCALE GENOMIC DNA]</scope>
    <source>
        <strain evidence="2 3">AK1</strain>
    </source>
</reference>
<comment type="caution">
    <text evidence="2">The sequence shown here is derived from an EMBL/GenBank/DDBJ whole genome shotgun (WGS) entry which is preliminary data.</text>
</comment>
<sequence>MTAENQGGRGNLVVVRGVFLVVGRLIRIHHMALTLLHRVGVGVSLVHFGLLVMVHRLLLVSLSVAPVQVGILLVSLSQIVLMTIVHLHTLQ</sequence>
<feature type="transmembrane region" description="Helical" evidence="1">
    <location>
        <begin position="67"/>
        <end position="87"/>
    </location>
</feature>
<feature type="transmembrane region" description="Helical" evidence="1">
    <location>
        <begin position="35"/>
        <end position="55"/>
    </location>
</feature>
<accession>M8E4Y8</accession>
<dbReference type="AlphaFoldDB" id="M8E4Y8"/>
<evidence type="ECO:0000256" key="1">
    <source>
        <dbReference type="SAM" id="Phobius"/>
    </source>
</evidence>
<gene>
    <name evidence="2" type="ORF">I532_21720</name>
</gene>
<organism evidence="2 3">
    <name type="scientific">Brevibacillus borstelensis AK1</name>
    <dbReference type="NCBI Taxonomy" id="1300222"/>
    <lineage>
        <taxon>Bacteria</taxon>
        <taxon>Bacillati</taxon>
        <taxon>Bacillota</taxon>
        <taxon>Bacilli</taxon>
        <taxon>Bacillales</taxon>
        <taxon>Paenibacillaceae</taxon>
        <taxon>Brevibacillus</taxon>
    </lineage>
</organism>
<keyword evidence="1" id="KW-0812">Transmembrane</keyword>
<protein>
    <submittedName>
        <fullName evidence="2">Uncharacterized protein</fullName>
    </submittedName>
</protein>
<keyword evidence="3" id="KW-1185">Reference proteome</keyword>
<dbReference type="EMBL" id="APBN01000014">
    <property type="protein sequence ID" value="EMT50530.1"/>
    <property type="molecule type" value="Genomic_DNA"/>
</dbReference>
<evidence type="ECO:0000313" key="3">
    <source>
        <dbReference type="Proteomes" id="UP000012081"/>
    </source>
</evidence>
<keyword evidence="1" id="KW-0472">Membrane</keyword>
<dbReference type="Proteomes" id="UP000012081">
    <property type="component" value="Unassembled WGS sequence"/>
</dbReference>
<proteinExistence type="predicted"/>
<keyword evidence="1" id="KW-1133">Transmembrane helix</keyword>
<dbReference type="STRING" id="1300222.I532_21720"/>
<evidence type="ECO:0000313" key="2">
    <source>
        <dbReference type="EMBL" id="EMT50530.1"/>
    </source>
</evidence>
<name>M8E4Y8_9BACL</name>